<keyword evidence="1" id="KW-0472">Membrane</keyword>
<name>A0ABP8AWF3_9MICO</name>
<sequence length="135" mass="13814">MEDTRSRSLRRTALVGLIGGAALLVLGLALSFILSAAGALVIVVIGAVLIADRARAAKRWRTVWWAGTALVVGTAGAVMYGELWAVEFDLADAGRPIPHALQLSSVGSGLAAVTAVAVFLVLAVRALPRGAATAE</sequence>
<proteinExistence type="predicted"/>
<dbReference type="Proteomes" id="UP001500213">
    <property type="component" value="Unassembled WGS sequence"/>
</dbReference>
<feature type="transmembrane region" description="Helical" evidence="1">
    <location>
        <begin position="106"/>
        <end position="127"/>
    </location>
</feature>
<feature type="transmembrane region" description="Helical" evidence="1">
    <location>
        <begin position="63"/>
        <end position="86"/>
    </location>
</feature>
<organism evidence="2 3">
    <name type="scientific">Gryllotalpicola kribbensis</name>
    <dbReference type="NCBI Taxonomy" id="993084"/>
    <lineage>
        <taxon>Bacteria</taxon>
        <taxon>Bacillati</taxon>
        <taxon>Actinomycetota</taxon>
        <taxon>Actinomycetes</taxon>
        <taxon>Micrococcales</taxon>
        <taxon>Microbacteriaceae</taxon>
        <taxon>Gryllotalpicola</taxon>
    </lineage>
</organism>
<gene>
    <name evidence="2" type="ORF">GCM10022288_24080</name>
</gene>
<feature type="transmembrane region" description="Helical" evidence="1">
    <location>
        <begin position="36"/>
        <end position="51"/>
    </location>
</feature>
<dbReference type="EMBL" id="BAABBX010000015">
    <property type="protein sequence ID" value="GAA4192168.1"/>
    <property type="molecule type" value="Genomic_DNA"/>
</dbReference>
<evidence type="ECO:0008006" key="4">
    <source>
        <dbReference type="Google" id="ProtNLM"/>
    </source>
</evidence>
<feature type="transmembrane region" description="Helical" evidence="1">
    <location>
        <begin position="12"/>
        <end position="30"/>
    </location>
</feature>
<dbReference type="RefSeq" id="WP_344777194.1">
    <property type="nucleotide sequence ID" value="NZ_BAABBX010000015.1"/>
</dbReference>
<reference evidence="3" key="1">
    <citation type="journal article" date="2019" name="Int. J. Syst. Evol. Microbiol.">
        <title>The Global Catalogue of Microorganisms (GCM) 10K type strain sequencing project: providing services to taxonomists for standard genome sequencing and annotation.</title>
        <authorList>
            <consortium name="The Broad Institute Genomics Platform"/>
            <consortium name="The Broad Institute Genome Sequencing Center for Infectious Disease"/>
            <person name="Wu L."/>
            <person name="Ma J."/>
        </authorList>
    </citation>
    <scope>NUCLEOTIDE SEQUENCE [LARGE SCALE GENOMIC DNA]</scope>
    <source>
        <strain evidence="3">JCM 17593</strain>
    </source>
</reference>
<dbReference type="PROSITE" id="PS51318">
    <property type="entry name" value="TAT"/>
    <property type="match status" value="1"/>
</dbReference>
<evidence type="ECO:0000313" key="2">
    <source>
        <dbReference type="EMBL" id="GAA4192168.1"/>
    </source>
</evidence>
<evidence type="ECO:0000256" key="1">
    <source>
        <dbReference type="SAM" id="Phobius"/>
    </source>
</evidence>
<keyword evidence="3" id="KW-1185">Reference proteome</keyword>
<evidence type="ECO:0000313" key="3">
    <source>
        <dbReference type="Proteomes" id="UP001500213"/>
    </source>
</evidence>
<protein>
    <recommendedName>
        <fullName evidence="4">Major facilitator superfamily (MFS) profile domain-containing protein</fullName>
    </recommendedName>
</protein>
<comment type="caution">
    <text evidence="2">The sequence shown here is derived from an EMBL/GenBank/DDBJ whole genome shotgun (WGS) entry which is preliminary data.</text>
</comment>
<keyword evidence="1" id="KW-0812">Transmembrane</keyword>
<keyword evidence="1" id="KW-1133">Transmembrane helix</keyword>
<dbReference type="InterPro" id="IPR006311">
    <property type="entry name" value="TAT_signal"/>
</dbReference>
<accession>A0ABP8AWF3</accession>